<organism evidence="1">
    <name type="scientific">marine metagenome</name>
    <dbReference type="NCBI Taxonomy" id="408172"/>
    <lineage>
        <taxon>unclassified sequences</taxon>
        <taxon>metagenomes</taxon>
        <taxon>ecological metagenomes</taxon>
    </lineage>
</organism>
<sequence>MFDVPAKWKNFFYEECVTYLKINDGERTEEDLKYIKERWGMYDLKFEKGDFENPIEWKFVGDPERTFTISRDKHIHYPAV</sequence>
<dbReference type="AlphaFoldDB" id="A0A381UNX1"/>
<dbReference type="EMBL" id="UINC01006816">
    <property type="protein sequence ID" value="SVA29810.1"/>
    <property type="molecule type" value="Genomic_DNA"/>
</dbReference>
<gene>
    <name evidence="1" type="ORF">METZ01_LOCUS82664</name>
</gene>
<reference evidence="1" key="1">
    <citation type="submission" date="2018-05" db="EMBL/GenBank/DDBJ databases">
        <authorList>
            <person name="Lanie J.A."/>
            <person name="Ng W.-L."/>
            <person name="Kazmierczak K.M."/>
            <person name="Andrzejewski T.M."/>
            <person name="Davidsen T.M."/>
            <person name="Wayne K.J."/>
            <person name="Tettelin H."/>
            <person name="Glass J.I."/>
            <person name="Rusch D."/>
            <person name="Podicherti R."/>
            <person name="Tsui H.-C.T."/>
            <person name="Winkler M.E."/>
        </authorList>
    </citation>
    <scope>NUCLEOTIDE SEQUENCE</scope>
</reference>
<evidence type="ECO:0000313" key="1">
    <source>
        <dbReference type="EMBL" id="SVA29810.1"/>
    </source>
</evidence>
<protein>
    <submittedName>
        <fullName evidence="1">Uncharacterized protein</fullName>
    </submittedName>
</protein>
<name>A0A381UNX1_9ZZZZ</name>
<proteinExistence type="predicted"/>
<accession>A0A381UNX1</accession>